<dbReference type="EMBL" id="JARQZJ010000063">
    <property type="protein sequence ID" value="KAK9880031.1"/>
    <property type="molecule type" value="Genomic_DNA"/>
</dbReference>
<organism evidence="5 6">
    <name type="scientific">Henosepilachna vigintioctopunctata</name>
    <dbReference type="NCBI Taxonomy" id="420089"/>
    <lineage>
        <taxon>Eukaryota</taxon>
        <taxon>Metazoa</taxon>
        <taxon>Ecdysozoa</taxon>
        <taxon>Arthropoda</taxon>
        <taxon>Hexapoda</taxon>
        <taxon>Insecta</taxon>
        <taxon>Pterygota</taxon>
        <taxon>Neoptera</taxon>
        <taxon>Endopterygota</taxon>
        <taxon>Coleoptera</taxon>
        <taxon>Polyphaga</taxon>
        <taxon>Cucujiformia</taxon>
        <taxon>Coccinelloidea</taxon>
        <taxon>Coccinellidae</taxon>
        <taxon>Epilachninae</taxon>
        <taxon>Epilachnini</taxon>
        <taxon>Henosepilachna</taxon>
    </lineage>
</organism>
<dbReference type="InterPro" id="IPR001507">
    <property type="entry name" value="ZP_dom"/>
</dbReference>
<dbReference type="SMART" id="SM00473">
    <property type="entry name" value="PAN_AP"/>
    <property type="match status" value="3"/>
</dbReference>
<dbReference type="PROSITE" id="PS51034">
    <property type="entry name" value="ZP_2"/>
    <property type="match status" value="1"/>
</dbReference>
<feature type="chain" id="PRO_5043598310" evidence="2">
    <location>
        <begin position="21"/>
        <end position="705"/>
    </location>
</feature>
<evidence type="ECO:0000259" key="4">
    <source>
        <dbReference type="PROSITE" id="PS51034"/>
    </source>
</evidence>
<dbReference type="PROSITE" id="PS50948">
    <property type="entry name" value="PAN"/>
    <property type="match status" value="3"/>
</dbReference>
<dbReference type="Gene3D" id="3.50.4.10">
    <property type="entry name" value="Hepatocyte Growth Factor"/>
    <property type="match status" value="2"/>
</dbReference>
<feature type="domain" description="Apple" evidence="3">
    <location>
        <begin position="226"/>
        <end position="306"/>
    </location>
</feature>
<evidence type="ECO:0000256" key="1">
    <source>
        <dbReference type="SAM" id="Phobius"/>
    </source>
</evidence>
<accession>A0AAW1U8V4</accession>
<evidence type="ECO:0000313" key="5">
    <source>
        <dbReference type="EMBL" id="KAK9880031.1"/>
    </source>
</evidence>
<dbReference type="PANTHER" id="PTHR47327">
    <property type="entry name" value="FI18240P1-RELATED"/>
    <property type="match status" value="1"/>
</dbReference>
<reference evidence="5 6" key="1">
    <citation type="submission" date="2023-03" db="EMBL/GenBank/DDBJ databases">
        <title>Genome insight into feeding habits of ladybird beetles.</title>
        <authorList>
            <person name="Li H.-S."/>
            <person name="Huang Y.-H."/>
            <person name="Pang H."/>
        </authorList>
    </citation>
    <scope>NUCLEOTIDE SEQUENCE [LARGE SCALE GENOMIC DNA]</scope>
    <source>
        <strain evidence="5">SYSU_2023b</strain>
        <tissue evidence="5">Whole body</tissue>
    </source>
</reference>
<dbReference type="AlphaFoldDB" id="A0AAW1U8V4"/>
<feature type="domain" description="ZP" evidence="4">
    <location>
        <begin position="312"/>
        <end position="564"/>
    </location>
</feature>
<dbReference type="GO" id="GO:0009653">
    <property type="term" value="P:anatomical structure morphogenesis"/>
    <property type="evidence" value="ECO:0007669"/>
    <property type="project" value="TreeGrafter"/>
</dbReference>
<dbReference type="SUPFAM" id="SSF57414">
    <property type="entry name" value="Hairpin loop containing domain-like"/>
    <property type="match status" value="1"/>
</dbReference>
<keyword evidence="1" id="KW-1133">Transmembrane helix</keyword>
<feature type="transmembrane region" description="Helical" evidence="1">
    <location>
        <begin position="636"/>
        <end position="661"/>
    </location>
</feature>
<keyword evidence="6" id="KW-1185">Reference proteome</keyword>
<dbReference type="Pfam" id="PF25057">
    <property type="entry name" value="CUT_N"/>
    <property type="match status" value="1"/>
</dbReference>
<sequence length="705" mass="80867">MMKALQVFCLIIVFDYSVFGEKLINCQQSDIHFEKVIGLRPTENNHPLLLYKNDTHPVTLECIKRCQLNNECRSFVLQYETRTCYWFRNSIEAAEELNLLMDNKVAWFNKICLHAGKNCDDHLWKFERIPGTILIGNDTKTLPNKVTRNECQQNCLTSRNFECRSTKFRIKDSNYGPNSVVKGTCTLSNTDRHLLPNSFRIGREDEEYFENLCTKNENNDSKNTFCAYEEYGNVIQQHTDLMYENKTKPECEKLCDDIKIFHCRGFSLNPSPSKYTCLLHSEDTKIYGPRSLIQFKNGFYYEKARCLNISVTCTDESMTVVYHPEVSFLGRMYMQGFSDHPECFTKGQGFNTLTLKLLLPSSQCGIIEAISPDNRRLLSASLIIQYNNFIQTQGDRLIKVGCIFGNDSKLVVGTGVSVVPNNSNNGSFLINSTSSPSGDAPLVQMKIVDHYSKEEVSDTQIGQELDLIIESSTKGNYDIWAGHLIAMTESGAESIYLLDDRGCPTDPNVFPYLEKVTQDNKTELIATFQAFKFSSSPAVRFSVIVQFCPDKCPEVDCSSQYRQKRAQIVTTFNGTKVLRVNRTEFETLNSKFYQKPLEIQLTVQNQRLYPDKLAVGVNKILVAGYNYETNEICVDYSLFLGLIISWVLIQIIFAVSCIIVVRKYKIYYQDEYMKQAYEEYNKNFDIGISNLDNRRVRWADSGDEM</sequence>
<evidence type="ECO:0000259" key="3">
    <source>
        <dbReference type="PROSITE" id="PS50948"/>
    </source>
</evidence>
<feature type="domain" description="Apple" evidence="3">
    <location>
        <begin position="26"/>
        <end position="112"/>
    </location>
</feature>
<evidence type="ECO:0000313" key="6">
    <source>
        <dbReference type="Proteomes" id="UP001431783"/>
    </source>
</evidence>
<gene>
    <name evidence="5" type="ORF">WA026_008548</name>
</gene>
<comment type="caution">
    <text evidence="5">The sequence shown here is derived from an EMBL/GenBank/DDBJ whole genome shotgun (WGS) entry which is preliminary data.</text>
</comment>
<keyword evidence="1" id="KW-0472">Membrane</keyword>
<dbReference type="InterPro" id="IPR056953">
    <property type="entry name" value="CUT_N"/>
</dbReference>
<keyword evidence="1" id="KW-0812">Transmembrane</keyword>
<protein>
    <submittedName>
        <fullName evidence="5">Uncharacterized protein</fullName>
    </submittedName>
</protein>
<dbReference type="InterPro" id="IPR003609">
    <property type="entry name" value="Pan_app"/>
</dbReference>
<name>A0AAW1U8V4_9CUCU</name>
<evidence type="ECO:0000256" key="2">
    <source>
        <dbReference type="SAM" id="SignalP"/>
    </source>
</evidence>
<feature type="signal peptide" evidence="2">
    <location>
        <begin position="1"/>
        <end position="20"/>
    </location>
</feature>
<feature type="domain" description="Apple" evidence="3">
    <location>
        <begin position="119"/>
        <end position="213"/>
    </location>
</feature>
<dbReference type="InterPro" id="IPR052774">
    <property type="entry name" value="Celegans_DevNeuronal_Protein"/>
</dbReference>
<dbReference type="PANTHER" id="PTHR47327:SF8">
    <property type="entry name" value="FI17836P1"/>
    <property type="match status" value="1"/>
</dbReference>
<keyword evidence="2" id="KW-0732">Signal</keyword>
<dbReference type="SMART" id="SM00241">
    <property type="entry name" value="ZP"/>
    <property type="match status" value="1"/>
</dbReference>
<dbReference type="Proteomes" id="UP001431783">
    <property type="component" value="Unassembled WGS sequence"/>
</dbReference>
<dbReference type="Pfam" id="PF00024">
    <property type="entry name" value="PAN_1"/>
    <property type="match status" value="2"/>
</dbReference>
<proteinExistence type="predicted"/>
<dbReference type="CDD" id="cd01099">
    <property type="entry name" value="PAN_AP_HGF"/>
    <property type="match status" value="1"/>
</dbReference>